<accession>A0A0T6B9G6</accession>
<evidence type="ECO:0000313" key="2">
    <source>
        <dbReference type="Proteomes" id="UP000051574"/>
    </source>
</evidence>
<dbReference type="Gene3D" id="3.30.160.60">
    <property type="entry name" value="Classic Zinc Finger"/>
    <property type="match status" value="1"/>
</dbReference>
<comment type="caution">
    <text evidence="1">The sequence shown here is derived from an EMBL/GenBank/DDBJ whole genome shotgun (WGS) entry which is preliminary data.</text>
</comment>
<keyword evidence="2" id="KW-1185">Reference proteome</keyword>
<evidence type="ECO:0008006" key="3">
    <source>
        <dbReference type="Google" id="ProtNLM"/>
    </source>
</evidence>
<feature type="non-terminal residue" evidence="1">
    <location>
        <position position="134"/>
    </location>
</feature>
<evidence type="ECO:0000313" key="1">
    <source>
        <dbReference type="EMBL" id="KRT83994.1"/>
    </source>
</evidence>
<dbReference type="Proteomes" id="UP000051574">
    <property type="component" value="Unassembled WGS sequence"/>
</dbReference>
<dbReference type="AlphaFoldDB" id="A0A0T6B9G6"/>
<proteinExistence type="predicted"/>
<protein>
    <recommendedName>
        <fullName evidence="3">C2H2-type domain-containing protein</fullName>
    </recommendedName>
</protein>
<organism evidence="1 2">
    <name type="scientific">Oryctes borbonicus</name>
    <dbReference type="NCBI Taxonomy" id="1629725"/>
    <lineage>
        <taxon>Eukaryota</taxon>
        <taxon>Metazoa</taxon>
        <taxon>Ecdysozoa</taxon>
        <taxon>Arthropoda</taxon>
        <taxon>Hexapoda</taxon>
        <taxon>Insecta</taxon>
        <taxon>Pterygota</taxon>
        <taxon>Neoptera</taxon>
        <taxon>Endopterygota</taxon>
        <taxon>Coleoptera</taxon>
        <taxon>Polyphaga</taxon>
        <taxon>Scarabaeiformia</taxon>
        <taxon>Scarabaeidae</taxon>
        <taxon>Dynastinae</taxon>
        <taxon>Oryctes</taxon>
    </lineage>
</organism>
<gene>
    <name evidence="1" type="ORF">AMK59_2438</name>
</gene>
<reference evidence="1 2" key="1">
    <citation type="submission" date="2015-09" db="EMBL/GenBank/DDBJ databases">
        <title>Draft genome of the scarab beetle Oryctes borbonicus.</title>
        <authorList>
            <person name="Meyer J.M."/>
            <person name="Markov G.V."/>
            <person name="Baskaran P."/>
            <person name="Herrmann M."/>
            <person name="Sommer R.J."/>
            <person name="Roedelsperger C."/>
        </authorList>
    </citation>
    <scope>NUCLEOTIDE SEQUENCE [LARGE SCALE GENOMIC DNA]</scope>
    <source>
        <strain evidence="1">OB123</strain>
        <tissue evidence="1">Whole animal</tissue>
    </source>
</reference>
<dbReference type="OrthoDB" id="6776335at2759"/>
<name>A0A0T6B9G6_9SCAR</name>
<dbReference type="EMBL" id="LJIG01002946">
    <property type="protein sequence ID" value="KRT83994.1"/>
    <property type="molecule type" value="Genomic_DNA"/>
</dbReference>
<sequence>MENYSSGSCSMDSQILKTESEEVYIKEENYIPEFYENLPLQDTLSNTNNDKSESNDYNTQNEIQFTIVIDDNNKKQYECGICKRLLCERSFKRHYTSYSGEFPYHCMMCKWKALDRNTIVTHMLSKHQISMEPE</sequence>